<proteinExistence type="evidence at transcript level"/>
<evidence type="ECO:0000313" key="2">
    <source>
        <dbReference type="EMBL" id="RHN76320.1"/>
    </source>
</evidence>
<accession>I3SFQ0</accession>
<organism evidence="1">
    <name type="scientific">Medicago truncatula</name>
    <name type="common">Barrel medic</name>
    <name type="synonym">Medicago tribuloides</name>
    <dbReference type="NCBI Taxonomy" id="3880"/>
    <lineage>
        <taxon>Eukaryota</taxon>
        <taxon>Viridiplantae</taxon>
        <taxon>Streptophyta</taxon>
        <taxon>Embryophyta</taxon>
        <taxon>Tracheophyta</taxon>
        <taxon>Spermatophyta</taxon>
        <taxon>Magnoliopsida</taxon>
        <taxon>eudicotyledons</taxon>
        <taxon>Gunneridae</taxon>
        <taxon>Pentapetalae</taxon>
        <taxon>rosids</taxon>
        <taxon>fabids</taxon>
        <taxon>Fabales</taxon>
        <taxon>Fabaceae</taxon>
        <taxon>Papilionoideae</taxon>
        <taxon>50 kb inversion clade</taxon>
        <taxon>NPAAA clade</taxon>
        <taxon>Hologalegina</taxon>
        <taxon>IRL clade</taxon>
        <taxon>Trifolieae</taxon>
        <taxon>Medicago</taxon>
    </lineage>
</organism>
<dbReference type="AlphaFoldDB" id="I3SFQ0"/>
<dbReference type="Gramene" id="rna12622">
    <property type="protein sequence ID" value="RHN76320.1"/>
    <property type="gene ID" value="gene12622"/>
</dbReference>
<sequence length="42" mass="4936">MSTLLRLGCKIHKNFKPEHCISLKSSIEGQREIRLRRISSLR</sequence>
<reference evidence="2" key="2">
    <citation type="journal article" date="2018" name="Nat. Plants">
        <title>Whole-genome landscape of Medicago truncatula symbiotic genes.</title>
        <authorList>
            <person name="Pecrix Y."/>
            <person name="Gamas P."/>
            <person name="Carrere S."/>
        </authorList>
    </citation>
    <scope>NUCLEOTIDE SEQUENCE</scope>
    <source>
        <tissue evidence="2">Leaves</tissue>
    </source>
</reference>
<dbReference type="EMBL" id="BT139297">
    <property type="protein sequence ID" value="AFK39092.1"/>
    <property type="molecule type" value="mRNA"/>
</dbReference>
<gene>
    <name evidence="2" type="ORF">MtrunA17_Chr2g0330741</name>
</gene>
<protein>
    <submittedName>
        <fullName evidence="1">Uncharacterized protein</fullName>
    </submittedName>
</protein>
<evidence type="ECO:0000313" key="1">
    <source>
        <dbReference type="EMBL" id="AFK39092.1"/>
    </source>
</evidence>
<reference evidence="1" key="1">
    <citation type="submission" date="2012-05" db="EMBL/GenBank/DDBJ databases">
        <authorList>
            <person name="Krishnakumar V."/>
            <person name="Cheung F."/>
            <person name="Xiao Y."/>
            <person name="Chan A."/>
            <person name="Moskal W.A."/>
            <person name="Town C.D."/>
        </authorList>
    </citation>
    <scope>NUCLEOTIDE SEQUENCE</scope>
</reference>
<name>I3SFQ0_MEDTR</name>
<dbReference type="EMBL" id="PSQE01000002">
    <property type="protein sequence ID" value="RHN76320.1"/>
    <property type="molecule type" value="Genomic_DNA"/>
</dbReference>
<dbReference type="Proteomes" id="UP000265566">
    <property type="component" value="Chromosome 2"/>
</dbReference>